<feature type="region of interest" description="Disordered" evidence="1">
    <location>
        <begin position="552"/>
        <end position="610"/>
    </location>
</feature>
<feature type="compositionally biased region" description="Low complexity" evidence="1">
    <location>
        <begin position="626"/>
        <end position="643"/>
    </location>
</feature>
<evidence type="ECO:0000256" key="1">
    <source>
        <dbReference type="SAM" id="MobiDB-lite"/>
    </source>
</evidence>
<dbReference type="AlphaFoldDB" id="A0AAV4B6I8"/>
<dbReference type="Proteomes" id="UP000735302">
    <property type="component" value="Unassembled WGS sequence"/>
</dbReference>
<feature type="region of interest" description="Disordered" evidence="1">
    <location>
        <begin position="802"/>
        <end position="835"/>
    </location>
</feature>
<protein>
    <submittedName>
        <fullName evidence="2">Lung adenoma susceptibility protein 2</fullName>
    </submittedName>
</protein>
<feature type="compositionally biased region" description="Gly residues" evidence="1">
    <location>
        <begin position="765"/>
        <end position="774"/>
    </location>
</feature>
<feature type="compositionally biased region" description="Low complexity" evidence="1">
    <location>
        <begin position="717"/>
        <end position="732"/>
    </location>
</feature>
<feature type="region of interest" description="Disordered" evidence="1">
    <location>
        <begin position="623"/>
        <end position="677"/>
    </location>
</feature>
<dbReference type="PANTHER" id="PTHR35079">
    <property type="entry name" value="LUNG ADENOMA SUSCEPTIBILITY PROTEIN 2"/>
    <property type="match status" value="1"/>
</dbReference>
<feature type="region of interest" description="Disordered" evidence="1">
    <location>
        <begin position="291"/>
        <end position="311"/>
    </location>
</feature>
<dbReference type="InterPro" id="IPR052679">
    <property type="entry name" value="Cell_Prolif_Regulator"/>
</dbReference>
<feature type="region of interest" description="Disordered" evidence="1">
    <location>
        <begin position="1"/>
        <end position="28"/>
    </location>
</feature>
<feature type="compositionally biased region" description="Polar residues" evidence="1">
    <location>
        <begin position="291"/>
        <end position="301"/>
    </location>
</feature>
<gene>
    <name evidence="2" type="ORF">PoB_004117500</name>
</gene>
<name>A0AAV4B6I8_9GAST</name>
<feature type="compositionally biased region" description="Polar residues" evidence="1">
    <location>
        <begin position="934"/>
        <end position="944"/>
    </location>
</feature>
<feature type="compositionally biased region" description="Polar residues" evidence="1">
    <location>
        <begin position="1"/>
        <end position="27"/>
    </location>
</feature>
<feature type="compositionally biased region" description="Polar residues" evidence="1">
    <location>
        <begin position="580"/>
        <end position="610"/>
    </location>
</feature>
<reference evidence="2 3" key="1">
    <citation type="journal article" date="2021" name="Elife">
        <title>Chloroplast acquisition without the gene transfer in kleptoplastic sea slugs, Plakobranchus ocellatus.</title>
        <authorList>
            <person name="Maeda T."/>
            <person name="Takahashi S."/>
            <person name="Yoshida T."/>
            <person name="Shimamura S."/>
            <person name="Takaki Y."/>
            <person name="Nagai Y."/>
            <person name="Toyoda A."/>
            <person name="Suzuki Y."/>
            <person name="Arimoto A."/>
            <person name="Ishii H."/>
            <person name="Satoh N."/>
            <person name="Nishiyama T."/>
            <person name="Hasebe M."/>
            <person name="Maruyama T."/>
            <person name="Minagawa J."/>
            <person name="Obokata J."/>
            <person name="Shigenobu S."/>
        </authorList>
    </citation>
    <scope>NUCLEOTIDE SEQUENCE [LARGE SCALE GENOMIC DNA]</scope>
</reference>
<feature type="compositionally biased region" description="Low complexity" evidence="1">
    <location>
        <begin position="651"/>
        <end position="670"/>
    </location>
</feature>
<comment type="caution">
    <text evidence="2">The sequence shown here is derived from an EMBL/GenBank/DDBJ whole genome shotgun (WGS) entry which is preliminary data.</text>
</comment>
<feature type="compositionally biased region" description="Polar residues" evidence="1">
    <location>
        <begin position="552"/>
        <end position="573"/>
    </location>
</feature>
<accession>A0AAV4B6I8</accession>
<feature type="region of interest" description="Disordered" evidence="1">
    <location>
        <begin position="380"/>
        <end position="419"/>
    </location>
</feature>
<feature type="region of interest" description="Disordered" evidence="1">
    <location>
        <begin position="849"/>
        <end position="869"/>
    </location>
</feature>
<dbReference type="EMBL" id="BLXT01004580">
    <property type="protein sequence ID" value="GFO14670.1"/>
    <property type="molecule type" value="Genomic_DNA"/>
</dbReference>
<keyword evidence="3" id="KW-1185">Reference proteome</keyword>
<feature type="compositionally biased region" description="Polar residues" evidence="1">
    <location>
        <begin position="382"/>
        <end position="395"/>
    </location>
</feature>
<dbReference type="PANTHER" id="PTHR35079:SF1">
    <property type="entry name" value="LUNG ADENOMA SUSCEPTIBILITY PROTEIN 2"/>
    <property type="match status" value="1"/>
</dbReference>
<feature type="region of interest" description="Disordered" evidence="1">
    <location>
        <begin position="707"/>
        <end position="737"/>
    </location>
</feature>
<evidence type="ECO:0000313" key="2">
    <source>
        <dbReference type="EMBL" id="GFO14670.1"/>
    </source>
</evidence>
<feature type="compositionally biased region" description="Polar residues" evidence="1">
    <location>
        <begin position="808"/>
        <end position="829"/>
    </location>
</feature>
<evidence type="ECO:0000313" key="3">
    <source>
        <dbReference type="Proteomes" id="UP000735302"/>
    </source>
</evidence>
<sequence>MTTATSASDPFSPRSSVGSGTHSTDSSCLPRRRIRCSKAQIAVGDCRYESASDALLAYLRQFEEIDQIGLEKGSTPGINDDVKTPMASLACTSNGNGLIKEAVEVCRTSSVDAGARKPGVIDPTAKGASADVMIAPPKLVGRGLAGSGLVLGTNGIAVAGTREDVEDLLTSKVTPQLQEEVTDTLREVKLRRLLKRAALKSKSQTKTGLQQEVEAALIRSAELLEKVTREDIPSTKQVTTDLNNVTSSNSSTLNTELEALLLGNMSLLEDAGVMGEDTEVRSVASLPITSHKSGHTYSYHTSRPSRSRQRQTLANCTTDSLSQSERCVPVSYPAPSCLSRAHRASSIDSLLPPPSASLNSTLQLLLNPKDYASKRDTALISPESSDSLPSNQSDPTDLLRQIRSRSVPPGSVTGRRNHHAHRDFKTDLASVEPTILPDSFAAAPDWVHELDESVRKSVPSWVGEIEPSEMSDSVWIHEALLNDENNKRPMPAAAHSKVPSWIGQAEDPDSNDMNDSQLLDTSQPALIPMMSTPIKPMDTGNNREWNLEIQKDNITAGRNSPTSNNITSLSNDSRPGLNFSDLNTSHARTQNNKSNHLNTNNISSSCSNGKHVSFTDKTTEFHEKPSSLLPLSSTISSPSSSLLRKVKTTTSSSHLSNSRSSSSNKQNMSSPAPSKVLDSEYNGEAFLRNSILPQTARLKKSMDTFAASSENLRRRSASSSASSEASGASGASTGNRCSSLDTVALLTGYTLTRSQRQQVLSGDGSMTGAGGSGRGLDQESSSDGLDGDRPWERLVNTIKAPVPVGADSSGNETSNGHVSQQHLESTLSGGKQPGSMEALKNMLFKLQAEETSTQDDSDRRGEEAFNSSLQNVSNSSMAVIPALENYDFKQEPGGHSLEKALVHLNRLKRLVKTTPTSASSASAGSEGDLKPESPTANGVSNDIR</sequence>
<feature type="region of interest" description="Disordered" evidence="1">
    <location>
        <begin position="756"/>
        <end position="790"/>
    </location>
</feature>
<feature type="region of interest" description="Disordered" evidence="1">
    <location>
        <begin position="913"/>
        <end position="944"/>
    </location>
</feature>
<organism evidence="2 3">
    <name type="scientific">Plakobranchus ocellatus</name>
    <dbReference type="NCBI Taxonomy" id="259542"/>
    <lineage>
        <taxon>Eukaryota</taxon>
        <taxon>Metazoa</taxon>
        <taxon>Spiralia</taxon>
        <taxon>Lophotrochozoa</taxon>
        <taxon>Mollusca</taxon>
        <taxon>Gastropoda</taxon>
        <taxon>Heterobranchia</taxon>
        <taxon>Euthyneura</taxon>
        <taxon>Panpulmonata</taxon>
        <taxon>Sacoglossa</taxon>
        <taxon>Placobranchoidea</taxon>
        <taxon>Plakobranchidae</taxon>
        <taxon>Plakobranchus</taxon>
    </lineage>
</organism>
<proteinExistence type="predicted"/>